<dbReference type="HOGENOM" id="CLU_1144962_0_0_1"/>
<sequence>MKRTHRYVLQILDLLGAVKYLHNHNPPLAHGDIRAVSTRSYRFKANILMNGEIPLLGDLGLARRHYNIEVTLSSCLDIANRWRAPEHLIPDRMSRLNGEQADIKPTLQSDIWAFGMTIFEILSDTVPYDDGCDTTFILKLDKGELPSRPGPEITERGLSDELWSILTEGCWNFEPTARPTAAKLEKKMRKLKDETQITAWNVRTVSRLFIKTVRFANRVLKCRLISHWRTSLRPSVMKLLSSLALGK</sequence>
<dbReference type="SUPFAM" id="SSF56112">
    <property type="entry name" value="Protein kinase-like (PK-like)"/>
    <property type="match status" value="1"/>
</dbReference>
<dbReference type="GO" id="GO:0005524">
    <property type="term" value="F:ATP binding"/>
    <property type="evidence" value="ECO:0007669"/>
    <property type="project" value="InterPro"/>
</dbReference>
<dbReference type="PANTHER" id="PTHR44329">
    <property type="entry name" value="SERINE/THREONINE-PROTEIN KINASE TNNI3K-RELATED"/>
    <property type="match status" value="1"/>
</dbReference>
<dbReference type="Proteomes" id="UP000054279">
    <property type="component" value="Unassembled WGS sequence"/>
</dbReference>
<reference evidence="2 3" key="1">
    <citation type="submission" date="2014-06" db="EMBL/GenBank/DDBJ databases">
        <title>Evolutionary Origins and Diversification of the Mycorrhizal Mutualists.</title>
        <authorList>
            <consortium name="DOE Joint Genome Institute"/>
            <consortium name="Mycorrhizal Genomics Consortium"/>
            <person name="Kohler A."/>
            <person name="Kuo A."/>
            <person name="Nagy L.G."/>
            <person name="Floudas D."/>
            <person name="Copeland A."/>
            <person name="Barry K.W."/>
            <person name="Cichocki N."/>
            <person name="Veneault-Fourrey C."/>
            <person name="LaButti K."/>
            <person name="Lindquist E.A."/>
            <person name="Lipzen A."/>
            <person name="Lundell T."/>
            <person name="Morin E."/>
            <person name="Murat C."/>
            <person name="Riley R."/>
            <person name="Ohm R."/>
            <person name="Sun H."/>
            <person name="Tunlid A."/>
            <person name="Henrissat B."/>
            <person name="Grigoriev I.V."/>
            <person name="Hibbett D.S."/>
            <person name="Martin F."/>
        </authorList>
    </citation>
    <scope>NUCLEOTIDE SEQUENCE [LARGE SCALE GENOMIC DNA]</scope>
    <source>
        <strain evidence="2 3">SS14</strain>
    </source>
</reference>
<dbReference type="PROSITE" id="PS50011">
    <property type="entry name" value="PROTEIN_KINASE_DOM"/>
    <property type="match status" value="1"/>
</dbReference>
<evidence type="ECO:0000259" key="1">
    <source>
        <dbReference type="PROSITE" id="PS50011"/>
    </source>
</evidence>
<dbReference type="GO" id="GO:0004713">
    <property type="term" value="F:protein tyrosine kinase activity"/>
    <property type="evidence" value="ECO:0007669"/>
    <property type="project" value="InterPro"/>
</dbReference>
<proteinExistence type="predicted"/>
<feature type="domain" description="Protein kinase" evidence="1">
    <location>
        <begin position="1"/>
        <end position="191"/>
    </location>
</feature>
<dbReference type="Pfam" id="PF07714">
    <property type="entry name" value="PK_Tyr_Ser-Thr"/>
    <property type="match status" value="1"/>
</dbReference>
<dbReference type="InterPro" id="IPR051681">
    <property type="entry name" value="Ser/Thr_Kinases-Pseudokinases"/>
</dbReference>
<evidence type="ECO:0000313" key="3">
    <source>
        <dbReference type="Proteomes" id="UP000054279"/>
    </source>
</evidence>
<evidence type="ECO:0000313" key="2">
    <source>
        <dbReference type="EMBL" id="KIJ35504.1"/>
    </source>
</evidence>
<dbReference type="OrthoDB" id="3248549at2759"/>
<gene>
    <name evidence="2" type="ORF">M422DRAFT_180727</name>
</gene>
<dbReference type="InterPro" id="IPR011009">
    <property type="entry name" value="Kinase-like_dom_sf"/>
</dbReference>
<dbReference type="InterPro" id="IPR000719">
    <property type="entry name" value="Prot_kinase_dom"/>
</dbReference>
<dbReference type="AlphaFoldDB" id="A0A0C9UKW1"/>
<dbReference type="InterPro" id="IPR001245">
    <property type="entry name" value="Ser-Thr/Tyr_kinase_cat_dom"/>
</dbReference>
<dbReference type="SMART" id="SM00219">
    <property type="entry name" value="TyrKc"/>
    <property type="match status" value="1"/>
</dbReference>
<dbReference type="EMBL" id="KN837188">
    <property type="protein sequence ID" value="KIJ35504.1"/>
    <property type="molecule type" value="Genomic_DNA"/>
</dbReference>
<keyword evidence="3" id="KW-1185">Reference proteome</keyword>
<organism evidence="2 3">
    <name type="scientific">Sphaerobolus stellatus (strain SS14)</name>
    <dbReference type="NCBI Taxonomy" id="990650"/>
    <lineage>
        <taxon>Eukaryota</taxon>
        <taxon>Fungi</taxon>
        <taxon>Dikarya</taxon>
        <taxon>Basidiomycota</taxon>
        <taxon>Agaricomycotina</taxon>
        <taxon>Agaricomycetes</taxon>
        <taxon>Phallomycetidae</taxon>
        <taxon>Geastrales</taxon>
        <taxon>Sphaerobolaceae</taxon>
        <taxon>Sphaerobolus</taxon>
    </lineage>
</organism>
<dbReference type="InterPro" id="IPR020635">
    <property type="entry name" value="Tyr_kinase_cat_dom"/>
</dbReference>
<dbReference type="GO" id="GO:0004674">
    <property type="term" value="F:protein serine/threonine kinase activity"/>
    <property type="evidence" value="ECO:0007669"/>
    <property type="project" value="TreeGrafter"/>
</dbReference>
<accession>A0A0C9UKW1</accession>
<protein>
    <recommendedName>
        <fullName evidence="1">Protein kinase domain-containing protein</fullName>
    </recommendedName>
</protein>
<name>A0A0C9UKW1_SPHS4</name>
<dbReference type="Gene3D" id="1.10.510.10">
    <property type="entry name" value="Transferase(Phosphotransferase) domain 1"/>
    <property type="match status" value="1"/>
</dbReference>